<reference evidence="2" key="1">
    <citation type="submission" date="2021-09" db="EMBL/GenBank/DDBJ databases">
        <authorList>
            <consortium name="AG Swart"/>
            <person name="Singh M."/>
            <person name="Singh A."/>
            <person name="Seah K."/>
            <person name="Emmerich C."/>
        </authorList>
    </citation>
    <scope>NUCLEOTIDE SEQUENCE</scope>
    <source>
        <strain evidence="2">ATCC30299</strain>
    </source>
</reference>
<protein>
    <submittedName>
        <fullName evidence="2">Uncharacterized protein</fullName>
    </submittedName>
</protein>
<name>A0AAU9IGQ5_9CILI</name>
<dbReference type="Proteomes" id="UP001162131">
    <property type="component" value="Unassembled WGS sequence"/>
</dbReference>
<keyword evidence="3" id="KW-1185">Reference proteome</keyword>
<comment type="caution">
    <text evidence="2">The sequence shown here is derived from an EMBL/GenBank/DDBJ whole genome shotgun (WGS) entry which is preliminary data.</text>
</comment>
<sequence>MKTRKTWREEVISSDFNSVNRQRIKATHSEIMRDLQLISECSSKIIYNKQSMYPELDSYDPRKHTKRTKCLKPKTMQDDDISGILGLASFISEIEAFNSQEPAPAPELPKKKPRVSQSKNNPNNFDHNPMSQIHQLMKGMNQRAGVNGQLSSSFSYSVGSTKPINMAAQKSKSIGQDYHRCATHLSIALYIKNLQENMKLKKQKVEK</sequence>
<feature type="compositionally biased region" description="Polar residues" evidence="1">
    <location>
        <begin position="115"/>
        <end position="126"/>
    </location>
</feature>
<accession>A0AAU9IGQ5</accession>
<dbReference type="EMBL" id="CAJZBQ010000004">
    <property type="protein sequence ID" value="CAG9311353.1"/>
    <property type="molecule type" value="Genomic_DNA"/>
</dbReference>
<evidence type="ECO:0000256" key="1">
    <source>
        <dbReference type="SAM" id="MobiDB-lite"/>
    </source>
</evidence>
<gene>
    <name evidence="2" type="ORF">BSTOLATCC_MIC3643</name>
</gene>
<proteinExistence type="predicted"/>
<dbReference type="AlphaFoldDB" id="A0AAU9IGQ5"/>
<evidence type="ECO:0000313" key="2">
    <source>
        <dbReference type="EMBL" id="CAG9311353.1"/>
    </source>
</evidence>
<organism evidence="2 3">
    <name type="scientific">Blepharisma stoltei</name>
    <dbReference type="NCBI Taxonomy" id="1481888"/>
    <lineage>
        <taxon>Eukaryota</taxon>
        <taxon>Sar</taxon>
        <taxon>Alveolata</taxon>
        <taxon>Ciliophora</taxon>
        <taxon>Postciliodesmatophora</taxon>
        <taxon>Heterotrichea</taxon>
        <taxon>Heterotrichida</taxon>
        <taxon>Blepharismidae</taxon>
        <taxon>Blepharisma</taxon>
    </lineage>
</organism>
<evidence type="ECO:0000313" key="3">
    <source>
        <dbReference type="Proteomes" id="UP001162131"/>
    </source>
</evidence>
<feature type="region of interest" description="Disordered" evidence="1">
    <location>
        <begin position="100"/>
        <end position="126"/>
    </location>
</feature>